<dbReference type="InterPro" id="IPR050510">
    <property type="entry name" value="Cation_transp_ATPase_P-type"/>
</dbReference>
<dbReference type="InterPro" id="IPR036412">
    <property type="entry name" value="HAD-like_sf"/>
</dbReference>
<evidence type="ECO:0000256" key="4">
    <source>
        <dbReference type="ARBA" id="ARBA00022553"/>
    </source>
</evidence>
<dbReference type="GO" id="GO:0016887">
    <property type="term" value="F:ATP hydrolysis activity"/>
    <property type="evidence" value="ECO:0007669"/>
    <property type="project" value="InterPro"/>
</dbReference>
<keyword evidence="16" id="KW-1185">Reference proteome</keyword>
<accession>Q2Y8U0</accession>
<dbReference type="Gene3D" id="3.40.50.1000">
    <property type="entry name" value="HAD superfamily/HAD-like"/>
    <property type="match status" value="1"/>
</dbReference>
<reference evidence="16" key="1">
    <citation type="submission" date="2005-08" db="EMBL/GenBank/DDBJ databases">
        <title>Complete sequence of chromosome 1 of Nitrosospira multiformis ATCC 25196.</title>
        <authorList>
            <person name="Copeland A."/>
            <person name="Lucas S."/>
            <person name="Lapidus A."/>
            <person name="Barry K."/>
            <person name="Detter J.C."/>
            <person name="Glavina T."/>
            <person name="Hammon N."/>
            <person name="Israni S."/>
            <person name="Pitluck S."/>
            <person name="Chain P."/>
            <person name="Malfatti S."/>
            <person name="Shin M."/>
            <person name="Vergez L."/>
            <person name="Schmutz J."/>
            <person name="Larimer F."/>
            <person name="Land M."/>
            <person name="Hauser L."/>
            <person name="Kyrpides N."/>
            <person name="Lykidis A."/>
            <person name="Richardson P."/>
        </authorList>
    </citation>
    <scope>NUCLEOTIDE SEQUENCE [LARGE SCALE GENOMIC DNA]</scope>
    <source>
        <strain evidence="16">ATCC 25196 / NCIMB 11849 / C 71</strain>
    </source>
</reference>
<feature type="transmembrane region" description="Helical" evidence="12">
    <location>
        <begin position="66"/>
        <end position="85"/>
    </location>
</feature>
<feature type="transmembrane region" description="Helical" evidence="12">
    <location>
        <begin position="91"/>
        <end position="111"/>
    </location>
</feature>
<dbReference type="InterPro" id="IPR023298">
    <property type="entry name" value="ATPase_P-typ_TM_dom_sf"/>
</dbReference>
<evidence type="ECO:0000256" key="12">
    <source>
        <dbReference type="SAM" id="Phobius"/>
    </source>
</evidence>
<dbReference type="Gene3D" id="1.20.1110.10">
    <property type="entry name" value="Calcium-transporting ATPase, transmembrane domain"/>
    <property type="match status" value="1"/>
</dbReference>
<dbReference type="SFLD" id="SFLDS00003">
    <property type="entry name" value="Haloacid_Dehalogenase"/>
    <property type="match status" value="1"/>
</dbReference>
<dbReference type="InterPro" id="IPR004014">
    <property type="entry name" value="ATPase_P-typ_cation-transptr_N"/>
</dbReference>
<evidence type="ECO:0000313" key="15">
    <source>
        <dbReference type="EMBL" id="SEF91463.1"/>
    </source>
</evidence>
<dbReference type="Proteomes" id="UP000002718">
    <property type="component" value="Chromosome"/>
</dbReference>
<evidence type="ECO:0000256" key="6">
    <source>
        <dbReference type="ARBA" id="ARBA00022741"/>
    </source>
</evidence>
<reference evidence="14 16" key="3">
    <citation type="journal article" date="2008" name="Appl. Environ. Microbiol.">
        <title>Complete genome sequence of Nitrosospira multiformis, an ammonia-oxidizing bacterium from the soil environment.</title>
        <authorList>
            <person name="Norton J.M."/>
            <person name="Klotz M.G."/>
            <person name="Stein L.Y."/>
            <person name="Arp D.J."/>
            <person name="Bottomley P.J."/>
            <person name="Chain P.S."/>
            <person name="Hauser L.J."/>
            <person name="Land M.L."/>
            <person name="Larimer F.W."/>
            <person name="Shin M.W."/>
            <person name="Starkenburg S.R."/>
        </authorList>
    </citation>
    <scope>NUCLEOTIDE SEQUENCE [LARGE SCALE GENOMIC DNA]</scope>
    <source>
        <strain evidence="14">ATCC 25196</strain>
        <strain evidence="16">ATCC 25196 / NCIMB 11849 / C 71</strain>
    </source>
</reference>
<dbReference type="PRINTS" id="PR00119">
    <property type="entry name" value="CATATPASE"/>
</dbReference>
<dbReference type="SFLD" id="SFLDF00027">
    <property type="entry name" value="p-type_atpase"/>
    <property type="match status" value="1"/>
</dbReference>
<evidence type="ECO:0000313" key="16">
    <source>
        <dbReference type="Proteomes" id="UP000002718"/>
    </source>
</evidence>
<evidence type="ECO:0000256" key="10">
    <source>
        <dbReference type="ARBA" id="ARBA00022989"/>
    </source>
</evidence>
<dbReference type="Gene3D" id="2.70.150.10">
    <property type="entry name" value="Calcium-transporting ATPase, cytoplasmic transduction domain A"/>
    <property type="match status" value="1"/>
</dbReference>
<dbReference type="STRING" id="323848.Nmul_A1528"/>
<comment type="subcellular location">
    <subcellularLocation>
        <location evidence="1">Cell membrane</location>
        <topology evidence="1">Multi-pass membrane protein</topology>
    </subcellularLocation>
</comment>
<dbReference type="Pfam" id="PF00122">
    <property type="entry name" value="E1-E2_ATPase"/>
    <property type="match status" value="1"/>
</dbReference>
<dbReference type="SFLD" id="SFLDG00002">
    <property type="entry name" value="C1.7:_P-type_atpase_like"/>
    <property type="match status" value="1"/>
</dbReference>
<keyword evidence="5 12" id="KW-0812">Transmembrane</keyword>
<organism evidence="14 16">
    <name type="scientific">Nitrosospira multiformis (strain ATCC 25196 / NCIMB 11849 / C 71)</name>
    <dbReference type="NCBI Taxonomy" id="323848"/>
    <lineage>
        <taxon>Bacteria</taxon>
        <taxon>Pseudomonadati</taxon>
        <taxon>Pseudomonadota</taxon>
        <taxon>Betaproteobacteria</taxon>
        <taxon>Nitrosomonadales</taxon>
        <taxon>Nitrosomonadaceae</taxon>
        <taxon>Nitrosospira</taxon>
    </lineage>
</organism>
<dbReference type="InterPro" id="IPR059000">
    <property type="entry name" value="ATPase_P-type_domA"/>
</dbReference>
<dbReference type="GO" id="GO:0019829">
    <property type="term" value="F:ATPase-coupled monoatomic cation transmembrane transporter activity"/>
    <property type="evidence" value="ECO:0007669"/>
    <property type="project" value="TreeGrafter"/>
</dbReference>
<proteinExistence type="inferred from homology"/>
<evidence type="ECO:0000259" key="13">
    <source>
        <dbReference type="SMART" id="SM00831"/>
    </source>
</evidence>
<dbReference type="Gene3D" id="3.40.1110.10">
    <property type="entry name" value="Calcium-transporting ATPase, cytoplasmic domain N"/>
    <property type="match status" value="1"/>
</dbReference>
<feature type="transmembrane region" description="Helical" evidence="12">
    <location>
        <begin position="741"/>
        <end position="765"/>
    </location>
</feature>
<dbReference type="EMBL" id="CP000103">
    <property type="protein sequence ID" value="ABB74831.1"/>
    <property type="molecule type" value="Genomic_DNA"/>
</dbReference>
<keyword evidence="4" id="KW-0597">Phosphoprotein</keyword>
<dbReference type="InterPro" id="IPR044492">
    <property type="entry name" value="P_typ_ATPase_HD_dom"/>
</dbReference>
<keyword evidence="6" id="KW-0547">Nucleotide-binding</keyword>
<dbReference type="InterPro" id="IPR023299">
    <property type="entry name" value="ATPase_P-typ_cyto_dom_N"/>
</dbReference>
<dbReference type="SUPFAM" id="SSF81653">
    <property type="entry name" value="Calcium ATPase, transduction domain A"/>
    <property type="match status" value="1"/>
</dbReference>
<evidence type="ECO:0000313" key="14">
    <source>
        <dbReference type="EMBL" id="ABB74831.1"/>
    </source>
</evidence>
<evidence type="ECO:0000313" key="17">
    <source>
        <dbReference type="Proteomes" id="UP000236751"/>
    </source>
</evidence>
<evidence type="ECO:0000256" key="2">
    <source>
        <dbReference type="ARBA" id="ARBA00005675"/>
    </source>
</evidence>
<feature type="domain" description="Cation-transporting P-type ATPase N-terminal" evidence="13">
    <location>
        <begin position="10"/>
        <end position="84"/>
    </location>
</feature>
<dbReference type="PANTHER" id="PTHR43294:SF21">
    <property type="entry name" value="CATION TRANSPORTING ATPASE"/>
    <property type="match status" value="1"/>
</dbReference>
<keyword evidence="11 12" id="KW-0472">Membrane</keyword>
<feature type="transmembrane region" description="Helical" evidence="12">
    <location>
        <begin position="894"/>
        <end position="914"/>
    </location>
</feature>
<evidence type="ECO:0000256" key="8">
    <source>
        <dbReference type="ARBA" id="ARBA00022842"/>
    </source>
</evidence>
<dbReference type="HOGENOM" id="CLU_002360_3_3_4"/>
<keyword evidence="8" id="KW-0460">Magnesium</keyword>
<dbReference type="FunFam" id="2.70.150.10:FF:000160">
    <property type="entry name" value="Sarcoplasmic/endoplasmic reticulum calcium ATPase 1"/>
    <property type="match status" value="1"/>
</dbReference>
<dbReference type="GO" id="GO:0005886">
    <property type="term" value="C:plasma membrane"/>
    <property type="evidence" value="ECO:0007669"/>
    <property type="project" value="UniProtKB-SubCell"/>
</dbReference>
<protein>
    <submittedName>
        <fullName evidence="14">ATPase, E1-E2 type</fullName>
    </submittedName>
    <submittedName>
        <fullName evidence="15">Ca2+-transporting ATPase</fullName>
    </submittedName>
</protein>
<keyword evidence="10 12" id="KW-1133">Transmembrane helix</keyword>
<dbReference type="PANTHER" id="PTHR43294">
    <property type="entry name" value="SODIUM/POTASSIUM-TRANSPORTING ATPASE SUBUNIT ALPHA"/>
    <property type="match status" value="1"/>
</dbReference>
<dbReference type="Pfam" id="PF00690">
    <property type="entry name" value="Cation_ATPase_N"/>
    <property type="match status" value="1"/>
</dbReference>
<keyword evidence="9" id="KW-1278">Translocase</keyword>
<dbReference type="NCBIfam" id="TIGR01494">
    <property type="entry name" value="ATPase_P-type"/>
    <property type="match status" value="2"/>
</dbReference>
<dbReference type="InterPro" id="IPR023214">
    <property type="entry name" value="HAD_sf"/>
</dbReference>
<dbReference type="PROSITE" id="PS00154">
    <property type="entry name" value="ATPASE_E1_E2"/>
    <property type="match status" value="1"/>
</dbReference>
<reference evidence="14" key="2">
    <citation type="submission" date="2005-08" db="EMBL/GenBank/DDBJ databases">
        <title>Complete sequence of Chromosome 1 of Nitrosospira multiformis ATCC 25196.</title>
        <authorList>
            <consortium name="US DOE Joint Genome Institute"/>
            <person name="Copeland A."/>
            <person name="Lucas S."/>
            <person name="Lapidus A."/>
            <person name="Barry K."/>
            <person name="Detter J.C."/>
            <person name="Glavina T."/>
            <person name="Hammon N."/>
            <person name="Israni S."/>
            <person name="Pitluck S."/>
            <person name="Chain P."/>
            <person name="Malfatti S."/>
            <person name="Shin M."/>
            <person name="Vergez L."/>
            <person name="Schmutz J."/>
            <person name="Larimer F."/>
            <person name="Land M."/>
            <person name="Hauser L."/>
            <person name="Kyrpides N."/>
            <person name="Lykidis A."/>
            <person name="Richardson P."/>
        </authorList>
    </citation>
    <scope>NUCLEOTIDE SEQUENCE</scope>
    <source>
        <strain evidence="14">ATCC 25196</strain>
    </source>
</reference>
<reference evidence="15 17" key="4">
    <citation type="submission" date="2016-10" db="EMBL/GenBank/DDBJ databases">
        <authorList>
            <person name="de Groot N.N."/>
        </authorList>
    </citation>
    <scope>NUCLEOTIDE SEQUENCE [LARGE SCALE GENOMIC DNA]</scope>
    <source>
        <strain evidence="15 17">Nl13</strain>
    </source>
</reference>
<dbReference type="GO" id="GO:0015662">
    <property type="term" value="F:P-type ion transporter activity"/>
    <property type="evidence" value="ECO:0007669"/>
    <property type="project" value="UniProtKB-ARBA"/>
</dbReference>
<feature type="transmembrane region" description="Helical" evidence="12">
    <location>
        <begin position="771"/>
        <end position="796"/>
    </location>
</feature>
<dbReference type="SUPFAM" id="SSF56784">
    <property type="entry name" value="HAD-like"/>
    <property type="match status" value="1"/>
</dbReference>
<dbReference type="SMART" id="SM00831">
    <property type="entry name" value="Cation_ATPase_N"/>
    <property type="match status" value="1"/>
</dbReference>
<evidence type="ECO:0000256" key="7">
    <source>
        <dbReference type="ARBA" id="ARBA00022840"/>
    </source>
</evidence>
<dbReference type="InterPro" id="IPR006068">
    <property type="entry name" value="ATPase_P-typ_cation-transptr_C"/>
</dbReference>
<dbReference type="Proteomes" id="UP000236751">
    <property type="component" value="Unassembled WGS sequence"/>
</dbReference>
<dbReference type="SUPFAM" id="SSF81660">
    <property type="entry name" value="Metal cation-transporting ATPase, ATP-binding domain N"/>
    <property type="match status" value="1"/>
</dbReference>
<keyword evidence="3" id="KW-1003">Cell membrane</keyword>
<dbReference type="AlphaFoldDB" id="Q2Y8U0"/>
<comment type="similarity">
    <text evidence="2">Belongs to the cation transport ATPase (P-type) (TC 3.A.3) family. Type IIA subfamily.</text>
</comment>
<feature type="transmembrane region" description="Helical" evidence="12">
    <location>
        <begin position="853"/>
        <end position="873"/>
    </location>
</feature>
<feature type="transmembrane region" description="Helical" evidence="12">
    <location>
        <begin position="289"/>
        <end position="315"/>
    </location>
</feature>
<dbReference type="InterPro" id="IPR018303">
    <property type="entry name" value="ATPase_P-typ_P_site"/>
</dbReference>
<dbReference type="GO" id="GO:1902600">
    <property type="term" value="P:proton transmembrane transport"/>
    <property type="evidence" value="ECO:0007669"/>
    <property type="project" value="TreeGrafter"/>
</dbReference>
<keyword evidence="7" id="KW-0067">ATP-binding</keyword>
<dbReference type="OrthoDB" id="8552577at2"/>
<dbReference type="FunFam" id="3.40.50.1000:FF:000028">
    <property type="entry name" value="Calcium-transporting P-type ATPase, putative"/>
    <property type="match status" value="1"/>
</dbReference>
<sequence>MHTSEQNKKDSYQQSIQELVSAYEADTRLGLSETEALARLERYGRNELPAGKVIPRWQKFLAQFQNVLVILLLIATAISAGLWLYERESALPYEAIAIFAVVLLNALMGYIQESRAEEAVAALRRMSAARAKVVRDGVQRSVIAAELVPGDIILVEEGDTIPADARLIQTTALQTSEAALTGESLPVSKDTGLITEPSELGDRHNMIFSGTTVTFGRAYALVVAIGAQTQMGRIAGMLAMVPPETTLLQKELAHIGKLLGIIVMAIAIIMITTIILIGKVSSLAVLMDVLILGVALAVAAIPEGLPAVVTAVLALGVQRMACRNAIVRHLPAVETLGSATIIASDKTGTLTKNEMTVRVVITASGRIEMTGTGYSPKGEVRSCSPGNNDYPDNFPQADPGVMEEDKASGRIEGALRHELEWALAIADRASNAVLQHNADGWRVEGDPTEGALIVAARKAGLEADALDARFERVGELPFTSERKLMTTLHANKKKRECLLVFTKGAPDALLTRCSLELVGEETRALTPERRSEILKLNEELAAEALRSLGVAFRSLPADAFEADRADESIEYNLVFVGLIGMLDPPREEAKNAVSRAKAAGIRPIMITGDHPVTATVIAAQLGIAEDRRVVTGAKLEQLSDEELDRTVKEVSVYARVNPEHKLRIVKALQRGGEVTAMTGDGVNDAPALKTSDIGVAMGITGTDVSREAADMVLTDDNFASIVAAVEEGRTIFSNIRKFLRYLLSSNIGEVLVMFFGVLLANIIGLQTEDGLIVLPLLATQLLWINFVTDGAPALALGVDPPGAHVMRRPPRAKGERVITPEMWFGIAFVGVITAIGTLLVIDACLPQGLIEGAGSIPYAQTMAFNTLVLFSLFNVLNARSDKQSAFVGLFSNKWLWSAIPLSLLLQVAVIYVPFLQHAFSTVSLSLRDWLLCAGVASSVLWLRELSKLIYRAASQASRSPVAQQP</sequence>
<dbReference type="GO" id="GO:0005524">
    <property type="term" value="F:ATP binding"/>
    <property type="evidence" value="ECO:0007669"/>
    <property type="project" value="UniProtKB-KW"/>
</dbReference>
<feature type="transmembrane region" description="Helical" evidence="12">
    <location>
        <begin position="817"/>
        <end position="841"/>
    </location>
</feature>
<dbReference type="Pfam" id="PF00689">
    <property type="entry name" value="Cation_ATPase_C"/>
    <property type="match status" value="1"/>
</dbReference>
<dbReference type="RefSeq" id="WP_011380860.1">
    <property type="nucleotide sequence ID" value="NC_007614.1"/>
</dbReference>
<name>Q2Y8U0_NITMU</name>
<gene>
    <name evidence="14" type="ordered locus">Nmul_A1528</name>
    <name evidence="15" type="ORF">SAMN05216403_1152</name>
</gene>
<feature type="transmembrane region" description="Helical" evidence="12">
    <location>
        <begin position="258"/>
        <end position="277"/>
    </location>
</feature>
<dbReference type="InterPro" id="IPR008250">
    <property type="entry name" value="ATPase_P-typ_transduc_dom_A_sf"/>
</dbReference>
<dbReference type="SUPFAM" id="SSF81665">
    <property type="entry name" value="Calcium ATPase, transmembrane domain M"/>
    <property type="match status" value="1"/>
</dbReference>
<dbReference type="Pfam" id="PF13246">
    <property type="entry name" value="Cation_ATPase"/>
    <property type="match status" value="1"/>
</dbReference>
<evidence type="ECO:0000256" key="11">
    <source>
        <dbReference type="ARBA" id="ARBA00023136"/>
    </source>
</evidence>
<dbReference type="KEGG" id="nmu:Nmul_A1528"/>
<dbReference type="PRINTS" id="PR00120">
    <property type="entry name" value="HATPASE"/>
</dbReference>
<evidence type="ECO:0000256" key="9">
    <source>
        <dbReference type="ARBA" id="ARBA00022967"/>
    </source>
</evidence>
<dbReference type="eggNOG" id="COG0474">
    <property type="taxonomic scope" value="Bacteria"/>
</dbReference>
<dbReference type="InterPro" id="IPR001757">
    <property type="entry name" value="P_typ_ATPase"/>
</dbReference>
<evidence type="ECO:0000256" key="3">
    <source>
        <dbReference type="ARBA" id="ARBA00022475"/>
    </source>
</evidence>
<evidence type="ECO:0000256" key="1">
    <source>
        <dbReference type="ARBA" id="ARBA00004651"/>
    </source>
</evidence>
<dbReference type="EMBL" id="FNVK01000015">
    <property type="protein sequence ID" value="SEF91463.1"/>
    <property type="molecule type" value="Genomic_DNA"/>
</dbReference>
<evidence type="ECO:0000256" key="5">
    <source>
        <dbReference type="ARBA" id="ARBA00022692"/>
    </source>
</evidence>